<dbReference type="AlphaFoldDB" id="A0A381PS86"/>
<dbReference type="PANTHER" id="PTHR30118">
    <property type="entry name" value="HTH-TYPE TRANSCRIPTIONAL REGULATOR LEUO-RELATED"/>
    <property type="match status" value="1"/>
</dbReference>
<comment type="similarity">
    <text evidence="1">Belongs to the LysR transcriptional regulatory family.</text>
</comment>
<dbReference type="EMBL" id="UINC01001063">
    <property type="protein sequence ID" value="SUZ69504.1"/>
    <property type="molecule type" value="Genomic_DNA"/>
</dbReference>
<dbReference type="GO" id="GO:0003700">
    <property type="term" value="F:DNA-binding transcription factor activity"/>
    <property type="evidence" value="ECO:0007669"/>
    <property type="project" value="InterPro"/>
</dbReference>
<accession>A0A381PS86</accession>
<dbReference type="InterPro" id="IPR000847">
    <property type="entry name" value="LysR_HTH_N"/>
</dbReference>
<sequence length="302" mass="34296">MNLSDKDLNLFVVFDVIYTERNLTKAGEVLGITQPAVSNALSRLRENFNDELFIRTSKGMAPTPVAENMVKDIRQALDLIRNSITESESFTPKTANATFRISIGDTSEYRLLPELIKHISKSAPGVDVQSYLTPRHETPKELAAGNIDFAIDPPIHTDPSLSHEKIYEDQYVLVINKKHPFAKKKKITLDDYLSLSHIHISKDQQVLGHVDTALNKLGLTRRIALRAQHFLVAPYILEKSELAITTIKSFTKGRDFKILPLPFEVNPLVLHLYWHSNKDQDPSSKWMRELILSTYGKIQGKR</sequence>
<dbReference type="InterPro" id="IPR036388">
    <property type="entry name" value="WH-like_DNA-bd_sf"/>
</dbReference>
<name>A0A381PS86_9ZZZZ</name>
<evidence type="ECO:0000256" key="3">
    <source>
        <dbReference type="ARBA" id="ARBA00023125"/>
    </source>
</evidence>
<dbReference type="PANTHER" id="PTHR30118:SF15">
    <property type="entry name" value="TRANSCRIPTIONAL REGULATORY PROTEIN"/>
    <property type="match status" value="1"/>
</dbReference>
<dbReference type="InterPro" id="IPR050389">
    <property type="entry name" value="LysR-type_TF"/>
</dbReference>
<dbReference type="PROSITE" id="PS50931">
    <property type="entry name" value="HTH_LYSR"/>
    <property type="match status" value="1"/>
</dbReference>
<dbReference type="InterPro" id="IPR037402">
    <property type="entry name" value="YidZ_PBP2"/>
</dbReference>
<dbReference type="Pfam" id="PF00126">
    <property type="entry name" value="HTH_1"/>
    <property type="match status" value="1"/>
</dbReference>
<dbReference type="Pfam" id="PF03466">
    <property type="entry name" value="LysR_substrate"/>
    <property type="match status" value="1"/>
</dbReference>
<reference evidence="6" key="1">
    <citation type="submission" date="2018-05" db="EMBL/GenBank/DDBJ databases">
        <authorList>
            <person name="Lanie J.A."/>
            <person name="Ng W.-L."/>
            <person name="Kazmierczak K.M."/>
            <person name="Andrzejewski T.M."/>
            <person name="Davidsen T.M."/>
            <person name="Wayne K.J."/>
            <person name="Tettelin H."/>
            <person name="Glass J.I."/>
            <person name="Rusch D."/>
            <person name="Podicherti R."/>
            <person name="Tsui H.-C.T."/>
            <person name="Winkler M.E."/>
        </authorList>
    </citation>
    <scope>NUCLEOTIDE SEQUENCE</scope>
</reference>
<dbReference type="GO" id="GO:0003677">
    <property type="term" value="F:DNA binding"/>
    <property type="evidence" value="ECO:0007669"/>
    <property type="project" value="UniProtKB-KW"/>
</dbReference>
<evidence type="ECO:0000256" key="4">
    <source>
        <dbReference type="ARBA" id="ARBA00023163"/>
    </source>
</evidence>
<feature type="domain" description="HTH lysR-type" evidence="5">
    <location>
        <begin position="7"/>
        <end position="63"/>
    </location>
</feature>
<keyword evidence="3" id="KW-0238">DNA-binding</keyword>
<evidence type="ECO:0000256" key="2">
    <source>
        <dbReference type="ARBA" id="ARBA00023015"/>
    </source>
</evidence>
<dbReference type="CDD" id="cd08417">
    <property type="entry name" value="PBP2_Nitroaromatics_like"/>
    <property type="match status" value="1"/>
</dbReference>
<evidence type="ECO:0000256" key="1">
    <source>
        <dbReference type="ARBA" id="ARBA00009437"/>
    </source>
</evidence>
<proteinExistence type="inferred from homology"/>
<dbReference type="Gene3D" id="3.40.190.10">
    <property type="entry name" value="Periplasmic binding protein-like II"/>
    <property type="match status" value="2"/>
</dbReference>
<dbReference type="Gene3D" id="1.10.10.10">
    <property type="entry name" value="Winged helix-like DNA-binding domain superfamily/Winged helix DNA-binding domain"/>
    <property type="match status" value="1"/>
</dbReference>
<keyword evidence="2" id="KW-0805">Transcription regulation</keyword>
<dbReference type="PRINTS" id="PR00039">
    <property type="entry name" value="HTHLYSR"/>
</dbReference>
<evidence type="ECO:0000313" key="6">
    <source>
        <dbReference type="EMBL" id="SUZ69504.1"/>
    </source>
</evidence>
<dbReference type="InterPro" id="IPR005119">
    <property type="entry name" value="LysR_subst-bd"/>
</dbReference>
<dbReference type="SUPFAM" id="SSF46785">
    <property type="entry name" value="Winged helix' DNA-binding domain"/>
    <property type="match status" value="1"/>
</dbReference>
<protein>
    <recommendedName>
        <fullName evidence="5">HTH lysR-type domain-containing protein</fullName>
    </recommendedName>
</protein>
<dbReference type="InterPro" id="IPR036390">
    <property type="entry name" value="WH_DNA-bd_sf"/>
</dbReference>
<gene>
    <name evidence="6" type="ORF">METZ01_LOCUS22358</name>
</gene>
<dbReference type="SUPFAM" id="SSF53850">
    <property type="entry name" value="Periplasmic binding protein-like II"/>
    <property type="match status" value="1"/>
</dbReference>
<keyword evidence="4" id="KW-0804">Transcription</keyword>
<organism evidence="6">
    <name type="scientific">marine metagenome</name>
    <dbReference type="NCBI Taxonomy" id="408172"/>
    <lineage>
        <taxon>unclassified sequences</taxon>
        <taxon>metagenomes</taxon>
        <taxon>ecological metagenomes</taxon>
    </lineage>
</organism>
<evidence type="ECO:0000259" key="5">
    <source>
        <dbReference type="PROSITE" id="PS50931"/>
    </source>
</evidence>